<reference evidence="5 6" key="1">
    <citation type="submission" date="2019-08" db="EMBL/GenBank/DDBJ databases">
        <title>Sphingorhabdus soil sp. nov., isolated from arctic soil.</title>
        <authorList>
            <person name="Liu Y."/>
        </authorList>
    </citation>
    <scope>NUCLEOTIDE SEQUENCE [LARGE SCALE GENOMIC DNA]</scope>
    <source>
        <strain evidence="5 6">D-2Q-5-6</strain>
    </source>
</reference>
<evidence type="ECO:0000259" key="4">
    <source>
        <dbReference type="PROSITE" id="PS51724"/>
    </source>
</evidence>
<dbReference type="PROSITE" id="PS51724">
    <property type="entry name" value="SPOR"/>
    <property type="match status" value="1"/>
</dbReference>
<feature type="chain" id="PRO_5022685290" evidence="3">
    <location>
        <begin position="28"/>
        <end position="607"/>
    </location>
</feature>
<dbReference type="GO" id="GO:0042834">
    <property type="term" value="F:peptidoglycan binding"/>
    <property type="evidence" value="ECO:0007669"/>
    <property type="project" value="InterPro"/>
</dbReference>
<comment type="caution">
    <text evidence="5">The sequence shown here is derived from an EMBL/GenBank/DDBJ whole genome shotgun (WGS) entry which is preliminary data.</text>
</comment>
<gene>
    <name evidence="5" type="ORF">FSZ31_07090</name>
</gene>
<feature type="coiled-coil region" evidence="1">
    <location>
        <begin position="456"/>
        <end position="512"/>
    </location>
</feature>
<feature type="compositionally biased region" description="Polar residues" evidence="2">
    <location>
        <begin position="371"/>
        <end position="385"/>
    </location>
</feature>
<evidence type="ECO:0000313" key="6">
    <source>
        <dbReference type="Proteomes" id="UP000321129"/>
    </source>
</evidence>
<dbReference type="EMBL" id="VOPY01000002">
    <property type="protein sequence ID" value="TXC68738.1"/>
    <property type="molecule type" value="Genomic_DNA"/>
</dbReference>
<evidence type="ECO:0000256" key="2">
    <source>
        <dbReference type="SAM" id="MobiDB-lite"/>
    </source>
</evidence>
<evidence type="ECO:0000256" key="1">
    <source>
        <dbReference type="SAM" id="Coils"/>
    </source>
</evidence>
<feature type="signal peptide" evidence="3">
    <location>
        <begin position="1"/>
        <end position="27"/>
    </location>
</feature>
<feature type="region of interest" description="Disordered" evidence="2">
    <location>
        <begin position="371"/>
        <end position="394"/>
    </location>
</feature>
<keyword evidence="6" id="KW-1185">Reference proteome</keyword>
<evidence type="ECO:0000256" key="3">
    <source>
        <dbReference type="SAM" id="SignalP"/>
    </source>
</evidence>
<dbReference type="RefSeq" id="WP_147122692.1">
    <property type="nucleotide sequence ID" value="NZ_VOPY01000002.1"/>
</dbReference>
<dbReference type="InterPro" id="IPR011990">
    <property type="entry name" value="TPR-like_helical_dom_sf"/>
</dbReference>
<dbReference type="OrthoDB" id="7398646at2"/>
<feature type="compositionally biased region" description="Polar residues" evidence="2">
    <location>
        <begin position="327"/>
        <end position="336"/>
    </location>
</feature>
<protein>
    <submittedName>
        <fullName evidence="5">SPOR domain-containing protein</fullName>
    </submittedName>
</protein>
<keyword evidence="1" id="KW-0175">Coiled coil</keyword>
<feature type="region of interest" description="Disordered" evidence="2">
    <location>
        <begin position="261"/>
        <end position="359"/>
    </location>
</feature>
<dbReference type="Proteomes" id="UP000321129">
    <property type="component" value="Unassembled WGS sequence"/>
</dbReference>
<name>A0A5C6UAK9_9SPHN</name>
<dbReference type="AlphaFoldDB" id="A0A5C6UAK9"/>
<feature type="domain" description="SPOR" evidence="4">
    <location>
        <begin position="515"/>
        <end position="596"/>
    </location>
</feature>
<dbReference type="InterPro" id="IPR007730">
    <property type="entry name" value="SPOR-like_dom"/>
</dbReference>
<feature type="compositionally biased region" description="Basic and acidic residues" evidence="2">
    <location>
        <begin position="289"/>
        <end position="314"/>
    </location>
</feature>
<feature type="region of interest" description="Disordered" evidence="2">
    <location>
        <begin position="588"/>
        <end position="607"/>
    </location>
</feature>
<dbReference type="Gene3D" id="1.25.40.10">
    <property type="entry name" value="Tetratricopeptide repeat domain"/>
    <property type="match status" value="1"/>
</dbReference>
<evidence type="ECO:0000313" key="5">
    <source>
        <dbReference type="EMBL" id="TXC68738.1"/>
    </source>
</evidence>
<sequence length="607" mass="63964">MTSLLHPLFRFPALALVTVAIAVPASAQVQPAHVATPAERAAFQERADAQKKLAGALSRIAQDGNNGYALLDAGEAAIALNDPQAALGFLARAEHAMPREARVKSALGAAMMGIGKDDQALRYFGEAESLGARERTYLGERALAYELSGDGAAAQRDYRAALAIKPGDPTLTRNYALSMGIAGNSKAALAILNPLLASQDRAAWRAQAFILAMNGQTDEAAKTVDAMMPVDLARGIKPYLARMDNLTPVQKAAAVHLGRFPTGPLAPSDVRLASADTRVPAPTSTRKPTRAERDAARRAARDQAQREKAQRESAARALPPPVRTATVARSQPTVVASASPRIVPPTPTPTPSPPPAMPEIAQRAEPIRSTQLPPSSVVQPGFSGNASASATPSLPPAQEITIAPRTMPSAPTATPTSVYGPTSPTAIAPAPEKSLFDIVNAIDVAPASERPPTAALSAAELERIKQETLAEQAAEEKRAAVEKAKAQAAAKAKQEADAKAKAEADAKKAEKLAKAANPARFWVQVATGGEAKALAFDFRRLAKKYPEQFKGQDGWTSQWGQTRRLVVGPFDSLKEAKAWDAGYRKAGGDSFTWSSTDGLEVEKLPGK</sequence>
<dbReference type="SUPFAM" id="SSF48452">
    <property type="entry name" value="TPR-like"/>
    <property type="match status" value="1"/>
</dbReference>
<proteinExistence type="predicted"/>
<feature type="compositionally biased region" description="Pro residues" evidence="2">
    <location>
        <begin position="342"/>
        <end position="357"/>
    </location>
</feature>
<accession>A0A5C6UAK9</accession>
<keyword evidence="3" id="KW-0732">Signal</keyword>
<organism evidence="5 6">
    <name type="scientific">Flavisphingopyxis soli</name>
    <dbReference type="NCBI Taxonomy" id="2601267"/>
    <lineage>
        <taxon>Bacteria</taxon>
        <taxon>Pseudomonadati</taxon>
        <taxon>Pseudomonadota</taxon>
        <taxon>Alphaproteobacteria</taxon>
        <taxon>Sphingomonadales</taxon>
        <taxon>Sphingopyxidaceae</taxon>
        <taxon>Flavisphingopyxis</taxon>
    </lineage>
</organism>